<comment type="caution">
    <text evidence="1">The sequence shown here is derived from an EMBL/GenBank/DDBJ whole genome shotgun (WGS) entry which is preliminary data.</text>
</comment>
<dbReference type="Proteomes" id="UP000237640">
    <property type="component" value="Unassembled WGS sequence"/>
</dbReference>
<accession>A0A2T0MFL8</accession>
<evidence type="ECO:0000313" key="2">
    <source>
        <dbReference type="Proteomes" id="UP000237640"/>
    </source>
</evidence>
<organism evidence="1 2">
    <name type="scientific">Flagellimonas meridianipacifica</name>
    <dbReference type="NCBI Taxonomy" id="1080225"/>
    <lineage>
        <taxon>Bacteria</taxon>
        <taxon>Pseudomonadati</taxon>
        <taxon>Bacteroidota</taxon>
        <taxon>Flavobacteriia</taxon>
        <taxon>Flavobacteriales</taxon>
        <taxon>Flavobacteriaceae</taxon>
        <taxon>Flagellimonas</taxon>
    </lineage>
</organism>
<gene>
    <name evidence="1" type="ORF">CLV81_0374</name>
</gene>
<keyword evidence="2" id="KW-1185">Reference proteome</keyword>
<protein>
    <submittedName>
        <fullName evidence="1">Uncharacterized protein</fullName>
    </submittedName>
</protein>
<name>A0A2T0MFL8_9FLAO</name>
<reference evidence="1 2" key="1">
    <citation type="submission" date="2018-03" db="EMBL/GenBank/DDBJ databases">
        <title>Genomic Encyclopedia of Archaeal and Bacterial Type Strains, Phase II (KMG-II): from individual species to whole genera.</title>
        <authorList>
            <person name="Goeker M."/>
        </authorList>
    </citation>
    <scope>NUCLEOTIDE SEQUENCE [LARGE SCALE GENOMIC DNA]</scope>
    <source>
        <strain evidence="1 2">DSM 25027</strain>
    </source>
</reference>
<dbReference type="AlphaFoldDB" id="A0A2T0MFL8"/>
<proteinExistence type="predicted"/>
<evidence type="ECO:0000313" key="1">
    <source>
        <dbReference type="EMBL" id="PRX56377.1"/>
    </source>
</evidence>
<sequence>MFFEFSAVRFRFNALLLKYSPEQLLPLWPKSLLVYFTAMEVSLKGLEVKKSLAYFRAQLKKFGEVTLNTGIKNLVP</sequence>
<dbReference type="EMBL" id="PVYX01000001">
    <property type="protein sequence ID" value="PRX56377.1"/>
    <property type="molecule type" value="Genomic_DNA"/>
</dbReference>
<dbReference type="RefSeq" id="WP_106143363.1">
    <property type="nucleotide sequence ID" value="NZ_PVYX01000001.1"/>
</dbReference>